<dbReference type="GeneID" id="20828369"/>
<dbReference type="RefSeq" id="XP_009856438.1">
    <property type="nucleotide sequence ID" value="XM_009858136.1"/>
</dbReference>
<name>F8N2T8_NEUT8</name>
<dbReference type="EMBL" id="GL891382">
    <property type="protein sequence ID" value="EGO53352.1"/>
    <property type="molecule type" value="Genomic_DNA"/>
</dbReference>
<organism evidence="1 2">
    <name type="scientific">Neurospora tetrasperma (strain FGSC 2508 / ATCC MYA-4615 / P0657)</name>
    <dbReference type="NCBI Taxonomy" id="510951"/>
    <lineage>
        <taxon>Eukaryota</taxon>
        <taxon>Fungi</taxon>
        <taxon>Dikarya</taxon>
        <taxon>Ascomycota</taxon>
        <taxon>Pezizomycotina</taxon>
        <taxon>Sordariomycetes</taxon>
        <taxon>Sordariomycetidae</taxon>
        <taxon>Sordariales</taxon>
        <taxon>Sordariaceae</taxon>
        <taxon>Neurospora</taxon>
    </lineage>
</organism>
<sequence length="59" mass="6304">IVRDCVAANGSVARQAESVQLMCKFQTPSSRLALTASLLAELSDHPRDITKPPSEDAHA</sequence>
<keyword evidence="2" id="KW-1185">Reference proteome</keyword>
<evidence type="ECO:0000313" key="2">
    <source>
        <dbReference type="Proteomes" id="UP000008065"/>
    </source>
</evidence>
<dbReference type="AlphaFoldDB" id="F8N2T8"/>
<gene>
    <name evidence="1" type="ORF">NEUTE1DRAFT_52803</name>
</gene>
<proteinExistence type="predicted"/>
<evidence type="ECO:0000313" key="1">
    <source>
        <dbReference type="EMBL" id="EGO53352.1"/>
    </source>
</evidence>
<protein>
    <submittedName>
        <fullName evidence="1">Uncharacterized protein</fullName>
    </submittedName>
</protein>
<dbReference type="HOGENOM" id="CLU_3002088_0_0_1"/>
<accession>F8N2T8</accession>
<dbReference type="Proteomes" id="UP000008065">
    <property type="component" value="Unassembled WGS sequence"/>
</dbReference>
<dbReference type="VEuPathDB" id="FungiDB:NEUTE1DRAFT_52803"/>
<dbReference type="KEGG" id="nte:NEUTE1DRAFT52803"/>
<reference evidence="2" key="1">
    <citation type="journal article" date="2011" name="Genetics">
        <title>Massive changes in genome architecture accompany the transition to self-fertility in the filamentous fungus Neurospora tetrasperma.</title>
        <authorList>
            <person name="Ellison C.E."/>
            <person name="Stajich J.E."/>
            <person name="Jacobson D.J."/>
            <person name="Natvig D.O."/>
            <person name="Lapidus A."/>
            <person name="Foster B."/>
            <person name="Aerts A."/>
            <person name="Riley R."/>
            <person name="Lindquist E.A."/>
            <person name="Grigoriev I.V."/>
            <person name="Taylor J.W."/>
        </authorList>
    </citation>
    <scope>NUCLEOTIDE SEQUENCE [LARGE SCALE GENOMIC DNA]</scope>
    <source>
        <strain evidence="2">FGSC 2508 / P0657</strain>
    </source>
</reference>
<feature type="non-terminal residue" evidence="1">
    <location>
        <position position="1"/>
    </location>
</feature>